<dbReference type="InterPro" id="IPR027417">
    <property type="entry name" value="P-loop_NTPase"/>
</dbReference>
<dbReference type="SUPFAM" id="SSF52540">
    <property type="entry name" value="P-loop containing nucleoside triphosphate hydrolases"/>
    <property type="match status" value="1"/>
</dbReference>
<dbReference type="GO" id="GO:0005524">
    <property type="term" value="F:ATP binding"/>
    <property type="evidence" value="ECO:0007669"/>
    <property type="project" value="UniProtKB-KW"/>
</dbReference>
<dbReference type="Gene3D" id="2.40.50.100">
    <property type="match status" value="2"/>
</dbReference>
<dbReference type="KEGG" id="manq:L1994_01230"/>
<evidence type="ECO:0000256" key="1">
    <source>
        <dbReference type="ARBA" id="ARBA00004202"/>
    </source>
</evidence>
<dbReference type="PROSITE" id="PS50893">
    <property type="entry name" value="ABC_TRANSPORTER_2"/>
    <property type="match status" value="1"/>
</dbReference>
<evidence type="ECO:0000256" key="5">
    <source>
        <dbReference type="ARBA" id="ARBA00038307"/>
    </source>
</evidence>
<evidence type="ECO:0000256" key="8">
    <source>
        <dbReference type="ARBA" id="ARBA00041133"/>
    </source>
</evidence>
<dbReference type="CDD" id="cd03260">
    <property type="entry name" value="ABC_PstB_phosphate_transporter"/>
    <property type="match status" value="1"/>
</dbReference>
<dbReference type="Gene3D" id="3.40.50.300">
    <property type="entry name" value="P-loop containing nucleotide triphosphate hydrolases"/>
    <property type="match status" value="1"/>
</dbReference>
<evidence type="ECO:0000256" key="4">
    <source>
        <dbReference type="ARBA" id="ARBA00022840"/>
    </source>
</evidence>
<evidence type="ECO:0000313" key="12">
    <source>
        <dbReference type="Proteomes" id="UP001218895"/>
    </source>
</evidence>
<feature type="domain" description="ABC transporter" evidence="10">
    <location>
        <begin position="2"/>
        <end position="235"/>
    </location>
</feature>
<reference evidence="11" key="1">
    <citation type="submission" date="2022-01" db="EMBL/GenBank/DDBJ databases">
        <title>Complete genome of Methanomicrobium antiquum DSM 21220.</title>
        <authorList>
            <person name="Chen S.-C."/>
            <person name="You Y.-T."/>
            <person name="Zhou Y.-Z."/>
            <person name="Lai M.-C."/>
        </authorList>
    </citation>
    <scope>NUCLEOTIDE SEQUENCE</scope>
    <source>
        <strain evidence="11">DSM 21220</strain>
    </source>
</reference>
<keyword evidence="2" id="KW-0813">Transport</keyword>
<dbReference type="Pfam" id="PF00005">
    <property type="entry name" value="ABC_tran"/>
    <property type="match status" value="1"/>
</dbReference>
<dbReference type="AlphaFoldDB" id="A0AAF0JU04"/>
<gene>
    <name evidence="11" type="ORF">L1994_01230</name>
</gene>
<dbReference type="SUPFAM" id="SSF50331">
    <property type="entry name" value="MOP-like"/>
    <property type="match status" value="1"/>
</dbReference>
<evidence type="ECO:0000256" key="2">
    <source>
        <dbReference type="ARBA" id="ARBA00022448"/>
    </source>
</evidence>
<dbReference type="Proteomes" id="UP001218895">
    <property type="component" value="Chromosome"/>
</dbReference>
<dbReference type="GO" id="GO:0016887">
    <property type="term" value="F:ATP hydrolysis activity"/>
    <property type="evidence" value="ECO:0007669"/>
    <property type="project" value="InterPro"/>
</dbReference>
<comment type="similarity">
    <text evidence="5">Belongs to the ABC transporter superfamily. Sulfate/tungstate importer (TC 3.A.1.6) family.</text>
</comment>
<dbReference type="EC" id="7.3.2.6" evidence="7"/>
<sequence length="371" mass="41324">MLKVKNLHKKFGEKEVLKGIDLDIEKGEIFTIIGPSGQGKSTFLRIMNLLETPTSGSVVFDGKNLFEGGKVSVEMKRRMGMVFQNPSAFNMSVFENIALGLKYRGFTKPDIKKKVEEALIEIGLLGYEKRLATTLSGGEMQRVSLARAIVTEPDILFMDEPTASLDPVNIEKIEDLIHYYNKKKGITVIMSTHDLMQGQRLADRIGVMIEGTFYQKGTPDEVFSRPSNESVARFIGISNIIHGEIAEHERGGEHAFLKAGNVEILVKTVFLKGDPVSACIRPEEITIHHKRIEMIAGRNIINGNLSGISRQGRLIFADVDCGSGLLLSALVTWEQYERLDLKTGDKVMLSFKPRSVHVMEKTEMANINSVK</sequence>
<proteinExistence type="inferred from homology"/>
<dbReference type="InterPro" id="IPR003439">
    <property type="entry name" value="ABC_transporter-like_ATP-bd"/>
</dbReference>
<comment type="subcellular location">
    <subcellularLocation>
        <location evidence="1">Cell membrane</location>
        <topology evidence="1">Peripheral membrane protein</topology>
    </subcellularLocation>
</comment>
<name>A0AAF0JU04_9EURY</name>
<dbReference type="InterPro" id="IPR017871">
    <property type="entry name" value="ABC_transporter-like_CS"/>
</dbReference>
<evidence type="ECO:0000256" key="7">
    <source>
        <dbReference type="ARBA" id="ARBA00039025"/>
    </source>
</evidence>
<accession>A0AAF0JU04</accession>
<dbReference type="PANTHER" id="PTHR42781">
    <property type="entry name" value="SPERMIDINE/PUTRESCINE IMPORT ATP-BINDING PROTEIN POTA"/>
    <property type="match status" value="1"/>
</dbReference>
<comment type="subunit">
    <text evidence="6">The complex is composed of two ATP-binding proteins (WtpC), two transmembrane proteins (WtpB) and a solute-binding protein (WtpA).</text>
</comment>
<dbReference type="InterPro" id="IPR005116">
    <property type="entry name" value="Transp-assoc_OB_typ1"/>
</dbReference>
<dbReference type="PANTHER" id="PTHR42781:SF9">
    <property type="entry name" value="AMINO ACID ABC TRANSPORTER, ATP-BINDING PROTEIN-RELATED"/>
    <property type="match status" value="1"/>
</dbReference>
<organism evidence="11 12">
    <name type="scientific">Methanomicrobium antiquum</name>
    <dbReference type="NCBI Taxonomy" id="487686"/>
    <lineage>
        <taxon>Archaea</taxon>
        <taxon>Methanobacteriati</taxon>
        <taxon>Methanobacteriota</taxon>
        <taxon>Stenosarchaea group</taxon>
        <taxon>Methanomicrobia</taxon>
        <taxon>Methanomicrobiales</taxon>
        <taxon>Methanomicrobiaceae</taxon>
        <taxon>Methanomicrobium</taxon>
    </lineage>
</organism>
<dbReference type="Pfam" id="PF03459">
    <property type="entry name" value="TOBE"/>
    <property type="match status" value="1"/>
</dbReference>
<evidence type="ECO:0000256" key="9">
    <source>
        <dbReference type="ARBA" id="ARBA00047936"/>
    </source>
</evidence>
<evidence type="ECO:0000313" key="11">
    <source>
        <dbReference type="EMBL" id="WFN37048.1"/>
    </source>
</evidence>
<dbReference type="PROSITE" id="PS00211">
    <property type="entry name" value="ABC_TRANSPORTER_1"/>
    <property type="match status" value="1"/>
</dbReference>
<dbReference type="GeneID" id="79948975"/>
<dbReference type="InterPro" id="IPR050093">
    <property type="entry name" value="ABC_SmlMolc_Importer"/>
</dbReference>
<evidence type="ECO:0000256" key="3">
    <source>
        <dbReference type="ARBA" id="ARBA00022741"/>
    </source>
</evidence>
<dbReference type="EMBL" id="CP091092">
    <property type="protein sequence ID" value="WFN37048.1"/>
    <property type="molecule type" value="Genomic_DNA"/>
</dbReference>
<dbReference type="InterPro" id="IPR005670">
    <property type="entry name" value="PstB-like"/>
</dbReference>
<protein>
    <recommendedName>
        <fullName evidence="8">Molybdate/tungstate import ATP-binding protein WtpC</fullName>
        <ecNumber evidence="7">7.3.2.6</ecNumber>
    </recommendedName>
</protein>
<comment type="catalytic activity">
    <reaction evidence="9">
        <text>tungstate(in) + ATP + H2O = tungstate(out) + ADP + phosphate + H(+)</text>
        <dbReference type="Rhea" id="RHEA:35027"/>
        <dbReference type="ChEBI" id="CHEBI:15377"/>
        <dbReference type="ChEBI" id="CHEBI:15378"/>
        <dbReference type="ChEBI" id="CHEBI:30616"/>
        <dbReference type="ChEBI" id="CHEBI:43474"/>
        <dbReference type="ChEBI" id="CHEBI:46502"/>
        <dbReference type="ChEBI" id="CHEBI:456216"/>
        <dbReference type="EC" id="7.3.2.6"/>
    </reaction>
</comment>
<dbReference type="GO" id="GO:0005886">
    <property type="term" value="C:plasma membrane"/>
    <property type="evidence" value="ECO:0007669"/>
    <property type="project" value="UniProtKB-SubCell"/>
</dbReference>
<evidence type="ECO:0000256" key="6">
    <source>
        <dbReference type="ARBA" id="ARBA00038781"/>
    </source>
</evidence>
<dbReference type="InterPro" id="IPR003593">
    <property type="entry name" value="AAA+_ATPase"/>
</dbReference>
<keyword evidence="12" id="KW-1185">Reference proteome</keyword>
<dbReference type="RefSeq" id="WP_278099886.1">
    <property type="nucleotide sequence ID" value="NZ_CP091092.1"/>
</dbReference>
<dbReference type="GO" id="GO:0035435">
    <property type="term" value="P:phosphate ion transmembrane transport"/>
    <property type="evidence" value="ECO:0007669"/>
    <property type="project" value="InterPro"/>
</dbReference>
<dbReference type="GO" id="GO:1901238">
    <property type="term" value="F:ABC-type tungstate transporter activity"/>
    <property type="evidence" value="ECO:0007669"/>
    <property type="project" value="UniProtKB-EC"/>
</dbReference>
<dbReference type="InterPro" id="IPR008995">
    <property type="entry name" value="Mo/tungstate-bd_C_term_dom"/>
</dbReference>
<dbReference type="SMART" id="SM00382">
    <property type="entry name" value="AAA"/>
    <property type="match status" value="1"/>
</dbReference>
<keyword evidence="4 11" id="KW-0067">ATP-binding</keyword>
<dbReference type="GO" id="GO:0005315">
    <property type="term" value="F:phosphate transmembrane transporter activity"/>
    <property type="evidence" value="ECO:0007669"/>
    <property type="project" value="InterPro"/>
</dbReference>
<evidence type="ECO:0000259" key="10">
    <source>
        <dbReference type="PROSITE" id="PS50893"/>
    </source>
</evidence>
<keyword evidence="3" id="KW-0547">Nucleotide-binding</keyword>